<proteinExistence type="predicted"/>
<sequence length="313" mass="35940">MAANISLFPVITDDLLGKTRFQASPYQLYYVRDDQEYVLRTEEVDSSTIVHKVIDDEGIWSPDDYQLCIGRKYSIRTYQCLFGPNGIACNNAKLGIALMWTSPDSKQRGVIPIGEIENSQRDLEFELNYEFSEAQLRGSVEFSTIIYLKEAGTPLWGEEHLVNQYGCILGELDNKFVIRLDGNGSVFPMYEIHEPGQPLWYVKCDWIDPTYDLFSDSVSIYINTAHKNYKYLDKTKRTFDEQLLKEIMASALGVIVTKLKEQEDYWDATTSGEDLQNGSVSEAIHYFIDTLEWDVSGPEAMSLSIRKFFDQRI</sequence>
<accession>A0A413M5Y3</accession>
<organism evidence="1 2">
    <name type="scientific">Agathobacter rectalis</name>
    <dbReference type="NCBI Taxonomy" id="39491"/>
    <lineage>
        <taxon>Bacteria</taxon>
        <taxon>Bacillati</taxon>
        <taxon>Bacillota</taxon>
        <taxon>Clostridia</taxon>
        <taxon>Lachnospirales</taxon>
        <taxon>Lachnospiraceae</taxon>
        <taxon>Agathobacter</taxon>
    </lineage>
</organism>
<name>A0A413M5Y3_9FIRM</name>
<gene>
    <name evidence="1" type="ORF">DXA03_11405</name>
</gene>
<protein>
    <submittedName>
        <fullName evidence="1">Uncharacterized protein</fullName>
    </submittedName>
</protein>
<evidence type="ECO:0000313" key="1">
    <source>
        <dbReference type="EMBL" id="RGZ16779.1"/>
    </source>
</evidence>
<dbReference type="EMBL" id="QSDV01000024">
    <property type="protein sequence ID" value="RGZ16779.1"/>
    <property type="molecule type" value="Genomic_DNA"/>
</dbReference>
<comment type="caution">
    <text evidence="1">The sequence shown here is derived from an EMBL/GenBank/DDBJ whole genome shotgun (WGS) entry which is preliminary data.</text>
</comment>
<dbReference type="AlphaFoldDB" id="A0A413M5Y3"/>
<evidence type="ECO:0000313" key="2">
    <source>
        <dbReference type="Proteomes" id="UP000285209"/>
    </source>
</evidence>
<reference evidence="1 2" key="1">
    <citation type="submission" date="2018-08" db="EMBL/GenBank/DDBJ databases">
        <title>A genome reference for cultivated species of the human gut microbiota.</title>
        <authorList>
            <person name="Zou Y."/>
            <person name="Xue W."/>
            <person name="Luo G."/>
        </authorList>
    </citation>
    <scope>NUCLEOTIDE SEQUENCE [LARGE SCALE GENOMIC DNA]</scope>
    <source>
        <strain evidence="1 2">AM54-25XD</strain>
    </source>
</reference>
<dbReference type="Proteomes" id="UP000285209">
    <property type="component" value="Unassembled WGS sequence"/>
</dbReference>